<dbReference type="SUPFAM" id="SSF51905">
    <property type="entry name" value="FAD/NAD(P)-binding domain"/>
    <property type="match status" value="2"/>
</dbReference>
<dbReference type="EMBL" id="JBBEGL010000004">
    <property type="protein sequence ID" value="MEJ2888144.1"/>
    <property type="molecule type" value="Genomic_DNA"/>
</dbReference>
<dbReference type="InterPro" id="IPR051209">
    <property type="entry name" value="FAD-bind_Monooxygenase_sf"/>
</dbReference>
<sequence>MTAAVDVDVAVVGAGFAGIGLGIRLARRRQESFVLLERAHGVGGTWRDNRYPGVACDVPSHLYSFSFRPKPDWSRVFAPGAEIHEYLRDSARDEGLDPHLRLGTEMQRARWDGARWRIATSSGTYRARVLVVAAGRLSEPRIPEIPGLSGFDGPVFHSARWDGAAALAGKRVGVVGTGASAAQIVPALAGTAEHLVVFQRTPPWVVPRGDRAYTPAERRAFALDPAAERALREELFDEAEGAIGARRRVRPDIDRLRERALAHLAEQVPDEGLRARLRPEYEIGCKRIVISDDLYPALGRDDVTLEPSALHHVEKSTAVAASGAHHPLDALVLATGFWTTRLPFAQRIEGRHGLLADRWADGMTAHASTAVHGFPNMFVLNGPNASLGHNSAVYMIEAQIDHVLGALDHLGAGPGAPLEVTAEAEEAYTREIDAMSADTVWLQGGCRSWYLDETSGRLTLLWPGTARSFRARNGTFDPRPYGQPPLPAAPAGGA</sequence>
<dbReference type="PRINTS" id="PR00469">
    <property type="entry name" value="PNDRDTASEII"/>
</dbReference>
<dbReference type="PANTHER" id="PTHR42877:SF4">
    <property type="entry name" value="FAD_NAD(P)-BINDING DOMAIN-CONTAINING PROTEIN-RELATED"/>
    <property type="match status" value="1"/>
</dbReference>
<dbReference type="InterPro" id="IPR036188">
    <property type="entry name" value="FAD/NAD-bd_sf"/>
</dbReference>
<protein>
    <submittedName>
        <fullName evidence="2">NAD(P)/FAD-dependent oxidoreductase</fullName>
        <ecNumber evidence="2">1.14.13.-</ecNumber>
    </submittedName>
</protein>
<dbReference type="Gene3D" id="3.50.50.60">
    <property type="entry name" value="FAD/NAD(P)-binding domain"/>
    <property type="match status" value="2"/>
</dbReference>
<dbReference type="RefSeq" id="WP_337714633.1">
    <property type="nucleotide sequence ID" value="NZ_JBBEGL010000004.1"/>
</dbReference>
<dbReference type="EC" id="1.14.13.-" evidence="2"/>
<reference evidence="2 3" key="1">
    <citation type="submission" date="2024-03" db="EMBL/GenBank/DDBJ databases">
        <title>Actinomycetospora sp. OC33-EN06, a novel actinomycete isolated from wild orchid (Aerides multiflora).</title>
        <authorList>
            <person name="Suriyachadkun C."/>
        </authorList>
    </citation>
    <scope>NUCLEOTIDE SEQUENCE [LARGE SCALE GENOMIC DNA]</scope>
    <source>
        <strain evidence="2 3">OC33-EN06</strain>
    </source>
</reference>
<organism evidence="2 3">
    <name type="scientific">Actinomycetospora aeridis</name>
    <dbReference type="NCBI Taxonomy" id="3129231"/>
    <lineage>
        <taxon>Bacteria</taxon>
        <taxon>Bacillati</taxon>
        <taxon>Actinomycetota</taxon>
        <taxon>Actinomycetes</taxon>
        <taxon>Pseudonocardiales</taxon>
        <taxon>Pseudonocardiaceae</taxon>
        <taxon>Actinomycetospora</taxon>
    </lineage>
</organism>
<dbReference type="Proteomes" id="UP001370100">
    <property type="component" value="Unassembled WGS sequence"/>
</dbReference>
<dbReference type="Pfam" id="PF13738">
    <property type="entry name" value="Pyr_redox_3"/>
    <property type="match status" value="1"/>
</dbReference>
<evidence type="ECO:0000256" key="1">
    <source>
        <dbReference type="SAM" id="MobiDB-lite"/>
    </source>
</evidence>
<comment type="caution">
    <text evidence="2">The sequence shown here is derived from an EMBL/GenBank/DDBJ whole genome shotgun (WGS) entry which is preliminary data.</text>
</comment>
<accession>A0ABU8N9P8</accession>
<keyword evidence="2" id="KW-0560">Oxidoreductase</keyword>
<keyword evidence="3" id="KW-1185">Reference proteome</keyword>
<evidence type="ECO:0000313" key="2">
    <source>
        <dbReference type="EMBL" id="MEJ2888144.1"/>
    </source>
</evidence>
<name>A0ABU8N9P8_9PSEU</name>
<gene>
    <name evidence="2" type="ORF">WCD41_16905</name>
</gene>
<proteinExistence type="predicted"/>
<feature type="region of interest" description="Disordered" evidence="1">
    <location>
        <begin position="473"/>
        <end position="494"/>
    </location>
</feature>
<evidence type="ECO:0000313" key="3">
    <source>
        <dbReference type="Proteomes" id="UP001370100"/>
    </source>
</evidence>
<dbReference type="GO" id="GO:0016491">
    <property type="term" value="F:oxidoreductase activity"/>
    <property type="evidence" value="ECO:0007669"/>
    <property type="project" value="UniProtKB-KW"/>
</dbReference>
<dbReference type="PANTHER" id="PTHR42877">
    <property type="entry name" value="L-ORNITHINE N(5)-MONOOXYGENASE-RELATED"/>
    <property type="match status" value="1"/>
</dbReference>